<keyword evidence="1" id="KW-0812">Transmembrane</keyword>
<organism evidence="2 3">
    <name type="scientific">Gluconacetobacter entanii</name>
    <dbReference type="NCBI Taxonomy" id="108528"/>
    <lineage>
        <taxon>Bacteria</taxon>
        <taxon>Pseudomonadati</taxon>
        <taxon>Pseudomonadota</taxon>
        <taxon>Alphaproteobacteria</taxon>
        <taxon>Acetobacterales</taxon>
        <taxon>Acetobacteraceae</taxon>
        <taxon>Gluconacetobacter</taxon>
    </lineage>
</organism>
<keyword evidence="1" id="KW-0472">Membrane</keyword>
<feature type="transmembrane region" description="Helical" evidence="1">
    <location>
        <begin position="47"/>
        <end position="64"/>
    </location>
</feature>
<evidence type="ECO:0000313" key="3">
    <source>
        <dbReference type="Proteomes" id="UP001526337"/>
    </source>
</evidence>
<keyword evidence="3" id="KW-1185">Reference proteome</keyword>
<protein>
    <submittedName>
        <fullName evidence="2">Uncharacterized protein</fullName>
    </submittedName>
</protein>
<dbReference type="Proteomes" id="UP001526337">
    <property type="component" value="Unassembled WGS sequence"/>
</dbReference>
<gene>
    <name evidence="2" type="ORF">NO263_06555</name>
</gene>
<evidence type="ECO:0000313" key="2">
    <source>
        <dbReference type="EMBL" id="MCW4590237.1"/>
    </source>
</evidence>
<sequence length="127" mass="13526">MICDVFVSTIMLMETVSCMAGMDDMDGMDMGETAAADWISPFLQMKLTYAAMLVVGMLALSIGIRTGRTGCAIRILTHLSGMVVLMLLGALLVAPVLGLSSMVAMWLTMACGMALSYAIMVGRQCRS</sequence>
<reference evidence="2 3" key="1">
    <citation type="submission" date="2022-07" db="EMBL/GenBank/DDBJ databases">
        <title>Genome stability of Gluconacetobacter entanii AV429.</title>
        <authorList>
            <person name="Trcek J."/>
            <person name="Cepec E."/>
        </authorList>
    </citation>
    <scope>NUCLEOTIDE SEQUENCE [LARGE SCALE GENOMIC DNA]</scope>
    <source>
        <strain evidence="2 3">AV429_2022</strain>
    </source>
</reference>
<proteinExistence type="predicted"/>
<name>A0ABT3K494_9PROT</name>
<dbReference type="RefSeq" id="WP_171790943.1">
    <property type="nucleotide sequence ID" value="NZ_JABJWD010000059.1"/>
</dbReference>
<evidence type="ECO:0000256" key="1">
    <source>
        <dbReference type="SAM" id="Phobius"/>
    </source>
</evidence>
<feature type="transmembrane region" description="Helical" evidence="1">
    <location>
        <begin position="76"/>
        <end position="97"/>
    </location>
</feature>
<accession>A0ABT3K494</accession>
<dbReference type="EMBL" id="JANGSQ010000096">
    <property type="protein sequence ID" value="MCW4590237.1"/>
    <property type="molecule type" value="Genomic_DNA"/>
</dbReference>
<feature type="transmembrane region" description="Helical" evidence="1">
    <location>
        <begin position="103"/>
        <end position="122"/>
    </location>
</feature>
<comment type="caution">
    <text evidence="2">The sequence shown here is derived from an EMBL/GenBank/DDBJ whole genome shotgun (WGS) entry which is preliminary data.</text>
</comment>
<keyword evidence="1" id="KW-1133">Transmembrane helix</keyword>